<dbReference type="EMBL" id="JAPZBT010000001">
    <property type="protein sequence ID" value="KAJ5382586.1"/>
    <property type="molecule type" value="Genomic_DNA"/>
</dbReference>
<evidence type="ECO:0000256" key="2">
    <source>
        <dbReference type="PIRSR" id="PIRSR640198-2"/>
    </source>
</evidence>
<dbReference type="PANTHER" id="PTHR13504">
    <property type="entry name" value="FIDO DOMAIN-CONTAINING PROTEIN DDB_G0283145"/>
    <property type="match status" value="1"/>
</dbReference>
<proteinExistence type="predicted"/>
<dbReference type="RefSeq" id="XP_056582362.1">
    <property type="nucleotide sequence ID" value="XM_056718227.1"/>
</dbReference>
<dbReference type="InterPro" id="IPR036597">
    <property type="entry name" value="Fido-like_dom_sf"/>
</dbReference>
<dbReference type="Proteomes" id="UP001147752">
    <property type="component" value="Unassembled WGS sequence"/>
</dbReference>
<name>A0A9W9VKD6_9EURO</name>
<reference evidence="4" key="2">
    <citation type="journal article" date="2023" name="IMA Fungus">
        <title>Comparative genomic study of the Penicillium genus elucidates a diverse pangenome and 15 lateral gene transfer events.</title>
        <authorList>
            <person name="Petersen C."/>
            <person name="Sorensen T."/>
            <person name="Nielsen M.R."/>
            <person name="Sondergaard T.E."/>
            <person name="Sorensen J.L."/>
            <person name="Fitzpatrick D.A."/>
            <person name="Frisvad J.C."/>
            <person name="Nielsen K.L."/>
        </authorList>
    </citation>
    <scope>NUCLEOTIDE SEQUENCE</scope>
    <source>
        <strain evidence="4">IBT 3081</strain>
    </source>
</reference>
<dbReference type="Pfam" id="PF02661">
    <property type="entry name" value="Fic"/>
    <property type="match status" value="1"/>
</dbReference>
<dbReference type="Gene3D" id="1.10.3290.10">
    <property type="entry name" value="Fido-like domain"/>
    <property type="match status" value="1"/>
</dbReference>
<reference evidence="4" key="1">
    <citation type="submission" date="2022-12" db="EMBL/GenBank/DDBJ databases">
        <authorList>
            <person name="Petersen C."/>
        </authorList>
    </citation>
    <scope>NUCLEOTIDE SEQUENCE</scope>
    <source>
        <strain evidence="4">IBT 3081</strain>
    </source>
</reference>
<dbReference type="AlphaFoldDB" id="A0A9W9VKD6"/>
<dbReference type="SUPFAM" id="SSF140931">
    <property type="entry name" value="Fic-like"/>
    <property type="match status" value="1"/>
</dbReference>
<sequence>MTSPNKHKRASLFEVFEGLPIETPISASQKKHPSTKINLAKNLRKYMQSTLHIGHGTITPQSINGKKAQFTVSMDDAYHYKIGCNDFDPDTIFPEIILLSNQLAGILDKKLTAGQEAAFEDHILHCLASMVYGSNVIERAGNGLNITLKLCIAIFRGDDLPDDIGETDEEFLELKKKLLRENLPSNTSAVLRSRYEIIQHAKAAHYIIGQLCNNDQDLSEEIILQTHKILTYQINTAGTPWQEYSGMYRKEEVSAGFHQFPHHSVVPSKMKAMICELESDLKQALSKSTIDPVAIASKYTHIFVNIHPFLDGNGRMCRMILNAMLLKLGGFLVCIGTNHEDCSLYMEVVCNGSALEDTYGDLDEEEKPIMHRELGSYVMSHVKNSMRKLM</sequence>
<dbReference type="InterPro" id="IPR040198">
    <property type="entry name" value="Fido_containing"/>
</dbReference>
<keyword evidence="2" id="KW-0067">ATP-binding</keyword>
<gene>
    <name evidence="4" type="ORF">N7517_000497</name>
</gene>
<dbReference type="PROSITE" id="PS51459">
    <property type="entry name" value="FIDO"/>
    <property type="match status" value="1"/>
</dbReference>
<keyword evidence="5" id="KW-1185">Reference proteome</keyword>
<evidence type="ECO:0000313" key="4">
    <source>
        <dbReference type="EMBL" id="KAJ5382586.1"/>
    </source>
</evidence>
<dbReference type="InterPro" id="IPR003812">
    <property type="entry name" value="Fido"/>
</dbReference>
<comment type="caution">
    <text evidence="4">The sequence shown here is derived from an EMBL/GenBank/DDBJ whole genome shotgun (WGS) entry which is preliminary data.</text>
</comment>
<accession>A0A9W9VKD6</accession>
<evidence type="ECO:0000256" key="1">
    <source>
        <dbReference type="PIRSR" id="PIRSR640198-1"/>
    </source>
</evidence>
<organism evidence="4 5">
    <name type="scientific">Penicillium concentricum</name>
    <dbReference type="NCBI Taxonomy" id="293559"/>
    <lineage>
        <taxon>Eukaryota</taxon>
        <taxon>Fungi</taxon>
        <taxon>Dikarya</taxon>
        <taxon>Ascomycota</taxon>
        <taxon>Pezizomycotina</taxon>
        <taxon>Eurotiomycetes</taxon>
        <taxon>Eurotiomycetidae</taxon>
        <taxon>Eurotiales</taxon>
        <taxon>Aspergillaceae</taxon>
        <taxon>Penicillium</taxon>
    </lineage>
</organism>
<dbReference type="PANTHER" id="PTHR13504:SF38">
    <property type="entry name" value="FIDO DOMAIN-CONTAINING PROTEIN"/>
    <property type="match status" value="1"/>
</dbReference>
<evidence type="ECO:0000313" key="5">
    <source>
        <dbReference type="Proteomes" id="UP001147752"/>
    </source>
</evidence>
<evidence type="ECO:0000259" key="3">
    <source>
        <dbReference type="PROSITE" id="PS51459"/>
    </source>
</evidence>
<protein>
    <recommendedName>
        <fullName evidence="3">Fido domain-containing protein</fullName>
    </recommendedName>
</protein>
<keyword evidence="2" id="KW-0547">Nucleotide-binding</keyword>
<feature type="active site" evidence="1">
    <location>
        <position position="307"/>
    </location>
</feature>
<dbReference type="GO" id="GO:0005524">
    <property type="term" value="F:ATP binding"/>
    <property type="evidence" value="ECO:0007669"/>
    <property type="project" value="UniProtKB-KW"/>
</dbReference>
<feature type="domain" description="Fido" evidence="3">
    <location>
        <begin position="218"/>
        <end position="380"/>
    </location>
</feature>
<dbReference type="GeneID" id="81457410"/>
<dbReference type="OrthoDB" id="439046at2759"/>
<feature type="binding site" evidence="2">
    <location>
        <begin position="311"/>
        <end position="318"/>
    </location>
    <ligand>
        <name>ATP</name>
        <dbReference type="ChEBI" id="CHEBI:30616"/>
    </ligand>
</feature>